<dbReference type="AlphaFoldDB" id="A0AAN9K9W0"/>
<keyword evidence="2" id="KW-1185">Reference proteome</keyword>
<accession>A0AAN9K9W0</accession>
<comment type="caution">
    <text evidence="1">The sequence shown here is derived from an EMBL/GenBank/DDBJ whole genome shotgun (WGS) entry which is preliminary data.</text>
</comment>
<dbReference type="EMBL" id="JAYKXN010000002">
    <property type="protein sequence ID" value="KAK7311904.1"/>
    <property type="molecule type" value="Genomic_DNA"/>
</dbReference>
<reference evidence="1 2" key="1">
    <citation type="submission" date="2024-01" db="EMBL/GenBank/DDBJ databases">
        <title>The genomes of 5 underutilized Papilionoideae crops provide insights into root nodulation and disease resistance.</title>
        <authorList>
            <person name="Yuan L."/>
        </authorList>
    </citation>
    <scope>NUCLEOTIDE SEQUENCE [LARGE SCALE GENOMIC DNA]</scope>
    <source>
        <strain evidence="1">LY-2023</strain>
        <tissue evidence="1">Leaf</tissue>
    </source>
</reference>
<organism evidence="1 2">
    <name type="scientific">Clitoria ternatea</name>
    <name type="common">Butterfly pea</name>
    <dbReference type="NCBI Taxonomy" id="43366"/>
    <lineage>
        <taxon>Eukaryota</taxon>
        <taxon>Viridiplantae</taxon>
        <taxon>Streptophyta</taxon>
        <taxon>Embryophyta</taxon>
        <taxon>Tracheophyta</taxon>
        <taxon>Spermatophyta</taxon>
        <taxon>Magnoliopsida</taxon>
        <taxon>eudicotyledons</taxon>
        <taxon>Gunneridae</taxon>
        <taxon>Pentapetalae</taxon>
        <taxon>rosids</taxon>
        <taxon>fabids</taxon>
        <taxon>Fabales</taxon>
        <taxon>Fabaceae</taxon>
        <taxon>Papilionoideae</taxon>
        <taxon>50 kb inversion clade</taxon>
        <taxon>NPAAA clade</taxon>
        <taxon>indigoferoid/millettioid clade</taxon>
        <taxon>Phaseoleae</taxon>
        <taxon>Clitoria</taxon>
    </lineage>
</organism>
<name>A0AAN9K9W0_CLITE</name>
<dbReference type="Proteomes" id="UP001359559">
    <property type="component" value="Unassembled WGS sequence"/>
</dbReference>
<evidence type="ECO:0000313" key="2">
    <source>
        <dbReference type="Proteomes" id="UP001359559"/>
    </source>
</evidence>
<protein>
    <submittedName>
        <fullName evidence="1">Uncharacterized protein</fullName>
    </submittedName>
</protein>
<gene>
    <name evidence="1" type="ORF">RJT34_10369</name>
</gene>
<proteinExistence type="predicted"/>
<evidence type="ECO:0000313" key="1">
    <source>
        <dbReference type="EMBL" id="KAK7311904.1"/>
    </source>
</evidence>
<sequence>MFFGGILSKNRFCSFGVSYLNFEHMNPWSIQIETERLINSKFLVIEVENKISVAAADELCHGTVPFYFLFGNLLPVPLQIPCVKFPGISGLDAEIVDCGSP</sequence>